<dbReference type="InterPro" id="IPR052895">
    <property type="entry name" value="HetReg/Transcr_Mod"/>
</dbReference>
<reference evidence="1 2" key="1">
    <citation type="submission" date="2018-06" db="EMBL/GenBank/DDBJ databases">
        <title>Genome Sequence of the Brown Rot Fungal Pathogen Monilinia fructigena.</title>
        <authorList>
            <person name="Landi L."/>
            <person name="De Miccolis Angelini R.M."/>
            <person name="Pollastro S."/>
            <person name="Abate D."/>
            <person name="Faretra F."/>
            <person name="Romanazzi G."/>
        </authorList>
    </citation>
    <scope>NUCLEOTIDE SEQUENCE [LARGE SCALE GENOMIC DNA]</scope>
    <source>
        <strain evidence="1 2">Mfrg269</strain>
    </source>
</reference>
<organism evidence="1 2">
    <name type="scientific">Monilinia fructigena</name>
    <dbReference type="NCBI Taxonomy" id="38457"/>
    <lineage>
        <taxon>Eukaryota</taxon>
        <taxon>Fungi</taxon>
        <taxon>Dikarya</taxon>
        <taxon>Ascomycota</taxon>
        <taxon>Pezizomycotina</taxon>
        <taxon>Leotiomycetes</taxon>
        <taxon>Helotiales</taxon>
        <taxon>Sclerotiniaceae</taxon>
        <taxon>Monilinia</taxon>
    </lineage>
</organism>
<accession>A0A395IPZ9</accession>
<sequence>MTQRHGHLSELFSSGLGSAESGFFRKLYLVIKGRRFSAASLQFLFCALRKAMLVLGRKVTTPSDIRSHLLEYTPGILPGTMRTFPELLRWAKHRSCIDPRDKIYGIIGLVPPPIVAGIRCDYSCSVPEVYKSAILLSYVAVTKQLDLLQHCRLDQRFENGPSWVPNWLLFLGKGRIFSPDILDVVGIYCTKVSSVKFKGAGNSRETFRAIRKWEPEGFQSRNYVGGGSLIDAFLETIYQGRTKERYPGFRLPYIRDLRQSYLEEVSKDTRNEEAKLTYVYGLDFGPMAFITAEEGYMGIGPLGVREGDYVCAILGTDLPIVLRPTPSGEFVVIGSYFIHGLMDGEALLGPVPDPWSIELCRRKDSGYSTHFVRSPSEKTLDDPRLPSLPAHWIEVNRDDGPWPIRKSSFRNIVTGEIMEFDPRMLPEVLAERGVKLRHFSTCVILPGYKHGFLITGNVFDGRLLSSRVY</sequence>
<protein>
    <submittedName>
        <fullName evidence="1">Uncharacterized protein</fullName>
    </submittedName>
</protein>
<dbReference type="AlphaFoldDB" id="A0A395IPZ9"/>
<dbReference type="PANTHER" id="PTHR24148">
    <property type="entry name" value="ANKYRIN REPEAT DOMAIN-CONTAINING PROTEIN 39 HOMOLOG-RELATED"/>
    <property type="match status" value="1"/>
</dbReference>
<dbReference type="EMBL" id="QKRW01000025">
    <property type="protein sequence ID" value="RAL62352.1"/>
    <property type="molecule type" value="Genomic_DNA"/>
</dbReference>
<name>A0A395IPZ9_9HELO</name>
<evidence type="ECO:0000313" key="2">
    <source>
        <dbReference type="Proteomes" id="UP000249056"/>
    </source>
</evidence>
<dbReference type="PANTHER" id="PTHR24148:SF64">
    <property type="entry name" value="HETEROKARYON INCOMPATIBILITY DOMAIN-CONTAINING PROTEIN"/>
    <property type="match status" value="1"/>
</dbReference>
<dbReference type="OrthoDB" id="4850726at2759"/>
<proteinExistence type="predicted"/>
<comment type="caution">
    <text evidence="1">The sequence shown here is derived from an EMBL/GenBank/DDBJ whole genome shotgun (WGS) entry which is preliminary data.</text>
</comment>
<dbReference type="Proteomes" id="UP000249056">
    <property type="component" value="Unassembled WGS sequence"/>
</dbReference>
<keyword evidence="2" id="KW-1185">Reference proteome</keyword>
<gene>
    <name evidence="1" type="ORF">DID88_004918</name>
</gene>
<evidence type="ECO:0000313" key="1">
    <source>
        <dbReference type="EMBL" id="RAL62352.1"/>
    </source>
</evidence>
<dbReference type="Pfam" id="PF26639">
    <property type="entry name" value="Het-6_barrel"/>
    <property type="match status" value="1"/>
</dbReference>